<dbReference type="HOGENOM" id="CLU_055322_4_1_14"/>
<proteinExistence type="predicted"/>
<dbReference type="GeneID" id="66608807"/>
<dbReference type="GO" id="GO:0005829">
    <property type="term" value="C:cytosol"/>
    <property type="evidence" value="ECO:0007669"/>
    <property type="project" value="TreeGrafter"/>
</dbReference>
<dbReference type="Proteomes" id="UP000007756">
    <property type="component" value="Chromosome"/>
</dbReference>
<sequence length="166" mass="18869">MSTKPLILLLANSKNSINRKFAKALEQQLNAELIELVDYQVDFYCEDLEKDHFPEKIKSLVRKLHDHKTLIFVTPEHNGFVPAFAKNTIDWMTRDTQYGKNQFLKELDGIICCVTPAAKSGGKTVLELLTKFFSFSGLNVKGAVLVNGYHDGFDFQPFITDVQKLI</sequence>
<dbReference type="InterPro" id="IPR005025">
    <property type="entry name" value="FMN_Rdtase-like_dom"/>
</dbReference>
<gene>
    <name evidence="2" type="ordered locus">MPNE_0605</name>
</gene>
<dbReference type="Pfam" id="PF03358">
    <property type="entry name" value="FMN_red"/>
    <property type="match status" value="1"/>
</dbReference>
<keyword evidence="2" id="KW-0560">Oxidoreductase</keyword>
<dbReference type="Gene3D" id="3.40.50.360">
    <property type="match status" value="1"/>
</dbReference>
<dbReference type="AlphaFoldDB" id="A0A0H3DKJ8"/>
<dbReference type="GO" id="GO:0010181">
    <property type="term" value="F:FMN binding"/>
    <property type="evidence" value="ECO:0007669"/>
    <property type="project" value="TreeGrafter"/>
</dbReference>
<dbReference type="InterPro" id="IPR029039">
    <property type="entry name" value="Flavoprotein-like_sf"/>
</dbReference>
<dbReference type="GO" id="GO:0016491">
    <property type="term" value="F:oxidoreductase activity"/>
    <property type="evidence" value="ECO:0007669"/>
    <property type="project" value="UniProtKB-KW"/>
</dbReference>
<dbReference type="InterPro" id="IPR050712">
    <property type="entry name" value="NAD(P)H-dep_reductase"/>
</dbReference>
<dbReference type="SUPFAM" id="SSF52218">
    <property type="entry name" value="Flavoproteins"/>
    <property type="match status" value="1"/>
</dbReference>
<dbReference type="KEGG" id="mpj:MPNE_0605"/>
<name>A0A0H3DKJ8_MYCPB</name>
<dbReference type="PANTHER" id="PTHR30543:SF21">
    <property type="entry name" value="NAD(P)H-DEPENDENT FMN REDUCTASE LOT6"/>
    <property type="match status" value="1"/>
</dbReference>
<dbReference type="PATRIC" id="fig|722438.3.peg.583"/>
<dbReference type="EMBL" id="CP002077">
    <property type="protein sequence ID" value="ADK86923.1"/>
    <property type="molecule type" value="Genomic_DNA"/>
</dbReference>
<evidence type="ECO:0000313" key="3">
    <source>
        <dbReference type="Proteomes" id="UP000007756"/>
    </source>
</evidence>
<accession>A0A0H3DKJ8</accession>
<feature type="domain" description="NADPH-dependent FMN reductase-like" evidence="1">
    <location>
        <begin position="7"/>
        <end position="147"/>
    </location>
</feature>
<evidence type="ECO:0000313" key="2">
    <source>
        <dbReference type="EMBL" id="ADK86923.1"/>
    </source>
</evidence>
<dbReference type="STRING" id="722438.F539_02915"/>
<dbReference type="RefSeq" id="WP_010874873.1">
    <property type="nucleotide sequence ID" value="NZ_CP010546.1"/>
</dbReference>
<dbReference type="eggNOG" id="COG0431">
    <property type="taxonomic scope" value="Bacteria"/>
</dbReference>
<evidence type="ECO:0000259" key="1">
    <source>
        <dbReference type="Pfam" id="PF03358"/>
    </source>
</evidence>
<dbReference type="SMR" id="A0A0H3DKJ8"/>
<dbReference type="EC" id="1.7.-.-" evidence="2"/>
<organism evidence="2 3">
    <name type="scientific">Mycoplasmoides pneumoniae (strain ATCC 15531 / DSM 23978 / CIP 103766 / NBRC 14401 / NCTC 10119 / FH)</name>
    <name type="common">Mycoplasma pneumoniae</name>
    <dbReference type="NCBI Taxonomy" id="722438"/>
    <lineage>
        <taxon>Bacteria</taxon>
        <taxon>Bacillati</taxon>
        <taxon>Mycoplasmatota</taxon>
        <taxon>Mycoplasmoidales</taxon>
        <taxon>Mycoplasmoidaceae</taxon>
        <taxon>Mycoplasmoides</taxon>
    </lineage>
</organism>
<reference evidence="2 3" key="1">
    <citation type="journal article" date="2010" name="Appl. Environ. Microbiol.">
        <title>Targeted chromosomal knockouts in Mycoplasma pneumoniae.</title>
        <authorList>
            <person name="Krishnakumar R."/>
            <person name="Assad-Garcia N."/>
            <person name="Benders G.A."/>
            <person name="Phan Q."/>
            <person name="Montague M.G."/>
            <person name="Glass J.I."/>
        </authorList>
    </citation>
    <scope>NUCLEOTIDE SEQUENCE [LARGE SCALE GENOMIC DNA]</scope>
    <source>
        <strain evidence="3">ATCC 15531 / DSM 22911 / NBRC 14401 / NCTC 10119 / FH</strain>
    </source>
</reference>
<dbReference type="PaxDb" id="722438-MPNE_0605"/>
<dbReference type="PANTHER" id="PTHR30543">
    <property type="entry name" value="CHROMATE REDUCTASE"/>
    <property type="match status" value="1"/>
</dbReference>
<protein>
    <submittedName>
        <fullName evidence="2">Flavin reductase</fullName>
        <ecNumber evidence="2">1.7.-.-</ecNumber>
    </submittedName>
</protein>